<dbReference type="EMBL" id="VFPM01000002">
    <property type="protein sequence ID" value="TQM62665.1"/>
    <property type="molecule type" value="Genomic_DNA"/>
</dbReference>
<dbReference type="InterPro" id="IPR013538">
    <property type="entry name" value="ASHA1/2-like_C"/>
</dbReference>
<dbReference type="Proteomes" id="UP000316747">
    <property type="component" value="Unassembled WGS sequence"/>
</dbReference>
<proteinExistence type="inferred from homology"/>
<protein>
    <submittedName>
        <fullName evidence="4">Uncharacterized protein YndB with AHSA1/START domain</fullName>
    </submittedName>
</protein>
<dbReference type="Gene3D" id="3.30.530.20">
    <property type="match status" value="1"/>
</dbReference>
<reference evidence="4 5" key="1">
    <citation type="submission" date="2019-06" db="EMBL/GenBank/DDBJ databases">
        <title>Genome sequencing of plant associated microbes to promote plant fitness in Sorghum bicolor and Oryza sativa.</title>
        <authorList>
            <person name="Coleman-Derr D."/>
        </authorList>
    </citation>
    <scope>NUCLEOTIDE SEQUENCE [LARGE SCALE GENOMIC DNA]</scope>
    <source>
        <strain evidence="4 5">KV-663</strain>
    </source>
</reference>
<evidence type="ECO:0000313" key="5">
    <source>
        <dbReference type="Proteomes" id="UP000316747"/>
    </source>
</evidence>
<feature type="domain" description="Activator of Hsp90 ATPase homologue 1/2-like C-terminal" evidence="3">
    <location>
        <begin position="59"/>
        <end position="168"/>
    </location>
</feature>
<feature type="compositionally biased region" description="Low complexity" evidence="2">
    <location>
        <begin position="1"/>
        <end position="19"/>
    </location>
</feature>
<dbReference type="Pfam" id="PF08327">
    <property type="entry name" value="AHSA1"/>
    <property type="match status" value="1"/>
</dbReference>
<gene>
    <name evidence="4" type="ORF">FBY41_2703</name>
</gene>
<accession>A0A543HWJ7</accession>
<dbReference type="InterPro" id="IPR023393">
    <property type="entry name" value="START-like_dom_sf"/>
</dbReference>
<dbReference type="RefSeq" id="WP_141844718.1">
    <property type="nucleotide sequence ID" value="NZ_VFPM01000002.1"/>
</dbReference>
<dbReference type="SUPFAM" id="SSF55961">
    <property type="entry name" value="Bet v1-like"/>
    <property type="match status" value="1"/>
</dbReference>
<name>A0A543HWJ7_9MICO</name>
<dbReference type="OrthoDB" id="8117292at2"/>
<feature type="region of interest" description="Disordered" evidence="2">
    <location>
        <begin position="1"/>
        <end position="46"/>
    </location>
</feature>
<comment type="similarity">
    <text evidence="1">Belongs to the AHA1 family.</text>
</comment>
<comment type="caution">
    <text evidence="4">The sequence shown here is derived from an EMBL/GenBank/DDBJ whole genome shotgun (WGS) entry which is preliminary data.</text>
</comment>
<evidence type="ECO:0000259" key="3">
    <source>
        <dbReference type="Pfam" id="PF08327"/>
    </source>
</evidence>
<organism evidence="4 5">
    <name type="scientific">Humibacillus xanthopallidus</name>
    <dbReference type="NCBI Taxonomy" id="412689"/>
    <lineage>
        <taxon>Bacteria</taxon>
        <taxon>Bacillati</taxon>
        <taxon>Actinomycetota</taxon>
        <taxon>Actinomycetes</taxon>
        <taxon>Micrococcales</taxon>
        <taxon>Intrasporangiaceae</taxon>
        <taxon>Humibacillus</taxon>
    </lineage>
</organism>
<evidence type="ECO:0000256" key="1">
    <source>
        <dbReference type="ARBA" id="ARBA00006817"/>
    </source>
</evidence>
<sequence>MTGTSSTSNTSNTSSANATEPTHHAARLGSVTRRVASGSRDGADTKTVTVAQRYPVGLDELWSAVTDGERISRWLMPISGDLRLGGHYQLEGNAGGTIEECVPGERIAVTWEFGGEVSWVVATLSGDDTESALRVEHVAHVDAQRWEEYGPGAVGIGWDSMLLGLTLHLESGSGMDRDAAAAWVASEDGRAFMRGSGEAWCRAQVAAGEDETAARAAADRCIAAYLG</sequence>
<evidence type="ECO:0000313" key="4">
    <source>
        <dbReference type="EMBL" id="TQM62665.1"/>
    </source>
</evidence>
<dbReference type="AlphaFoldDB" id="A0A543HWJ7"/>
<evidence type="ECO:0000256" key="2">
    <source>
        <dbReference type="SAM" id="MobiDB-lite"/>
    </source>
</evidence>
<keyword evidence="5" id="KW-1185">Reference proteome</keyword>